<dbReference type="GO" id="GO:0005794">
    <property type="term" value="C:Golgi apparatus"/>
    <property type="evidence" value="ECO:0007669"/>
    <property type="project" value="UniProtKB-ARBA"/>
</dbReference>
<dbReference type="OrthoDB" id="10258608at2759"/>
<dbReference type="PANTHER" id="PTHR10663">
    <property type="entry name" value="GUANYL-NUCLEOTIDE EXCHANGE FACTOR"/>
    <property type="match status" value="1"/>
</dbReference>
<sequence length="1850" mass="197184">MGSPAGARSASKGSRAKSRSATPLGQHGGDGLSTPTAASFPPLEPSRPKTRLESHELHLVLSEISAVTSAMRKNTRWSAASSAAFSGLTSYSLAQASLAGSSLPTAASSTAVAGAGVSAAGDAAGESSTAPGLSASMGLRINPRGKQAEPAAAAAAATMTATASRRSGYSAASDGKGDDGLGLLTGFAVLRAQLRECASFSAFPLPLLISPFLRVILSPKTTGPITSAALQSVHRFLAYGLIRLSSPGAQAAISDIAHATSHCRFEASEASADELVLLRILAVMQELICEPGSGGGVLTPAFEPPAREGLPPRPKALADCLDDDSICEMMETGLSMCCQMRLSNLLRRTAEQAMVAMLRSLFSRLASIPTAADEFYSADPNAPEPEPEHATLAAEPVGEDAELDEKKRRRMTMPDPTSNAFPAAAAQSLKDLKAIGEAEEAEEAAAAAGSSSADTEDATSAAGGDADDQGSVSGAGDVDARSSTAASSRDGDGEVDGVEQAADFAPIAVQSYGLPAAKEVLRVLVSLLDVTNPQHTDTMRLLGLAMLASVLEAAGKSIGRFPSLRAIVQDTACKHLFLLARTDNTTLLSLSLRCISILFENMREHLKLQHEFFLNFLLDRLAPTFPLSAEPWNDRPLSAAAAAAARRAPGVASATAAGSHRSATPDIASSTPPPAPPPAPPHPKGSDRAPAQGEARELLVEAMALLFRFFDHDRPNDYLVDLWINYDCDIDCDDLYAKVMHFLCRAVHATSPQQPGQQDSLQLFALDALLSFIASVTARQEYYGGGGGGAATDLAPDLALLSERKGKKAAILAGAARFNAKPKDGLAYLEKEGLIDTSDASVPRATHIAKFLKECPRLDKKLLGDYISRPDNVEVLRAFIGLFDFKQKPIAEALREMLESFRLPGEAQQIDRITEIFAKTYFAAGPEGIASEDAVYVLAFSVIMLNTDLHNPQNKTRMSIEDYKRNLRGVNKGADFDAEYLGTIYDSIRRREIVMPEEHAGQLGFDYAWKEILRRSRTAGTLAPTRTAAFDRDMFEGSWKPIFSSIAYAFSSYRDEYMVERAISGIRQCAILASSFGMTEIFDFMVHSLASATGLLDASMPQPPAAAANATLEVEGQQITVSPLSVRFGVNFKGQLAAVVLFTIANGNCDAIRSGWSDIFEIFKNLFADSLLPSSMLQMYDFFDGMVPIPLKPKKLPGPPPQDPRAQGGGLFSTLSSYLLSPSYSAGEPAPYEATEEDVEATLCTVDCVASCRIEELYDQIQHLAPESLVYAMSALKELADGLTVGRLEAREAAASADGTSTPTPATHPHSAALNGAGGALAYDAKVVFALEMMVSIASGAREQLGDVWPVALDHVSAVLRSAKSYHPTLVEREVAALLRLLKHAAREDDLRDQLFLSLDLLRDLPTEVRVAGSKQLLAGLKAILRENPRFARSQTEWGLIFALIGDNANVRNADAARLAFDAAKAATVGEDGDRADVLLTPDNFLQAVALLTEFASGADTTAWRNMLLREAPHRRTTITEKKEMAEVEKVQQERGCEAVKLLEGFKNEVPRIIRESKLSEDQAWRTYWPPLLYSLSRQWTNTHAAVRQSSIVLLQRCLLAPELLTTSTSTQLTLLFHDILFPMLEELLKPQVYQIDPTGNPGGMMETRIRACALVCKTLLHLMVKLSEGSEREFEQLWCRILELLDRMFSSTGGGSGSSGGGGKGAGARRDPLTEAIPENLKNVLLVMSASNLLLPPPPPGTKDDRTTNQAALWAVTFDRVQRFLPGLMEDVFPPPPPTVDPAASAAPSTTDEAGAAAGAGGSGEDAQALQDGGPTDRSDEGVHVDSNATAATAGAEETTTTTTTTADA</sequence>
<feature type="region of interest" description="Disordered" evidence="1">
    <location>
        <begin position="438"/>
        <end position="496"/>
    </location>
</feature>
<dbReference type="Pfam" id="PF23325">
    <property type="entry name" value="TPR_28"/>
    <property type="match status" value="1"/>
</dbReference>
<dbReference type="SMART" id="SM00222">
    <property type="entry name" value="Sec7"/>
    <property type="match status" value="1"/>
</dbReference>
<evidence type="ECO:0000313" key="3">
    <source>
        <dbReference type="EMBL" id="SPO35345.1"/>
    </source>
</evidence>
<feature type="compositionally biased region" description="Low complexity" evidence="1">
    <location>
        <begin position="444"/>
        <end position="488"/>
    </location>
</feature>
<dbReference type="Gene3D" id="1.10.220.20">
    <property type="match status" value="1"/>
</dbReference>
<dbReference type="Gene3D" id="1.10.1000.11">
    <property type="entry name" value="Arf Nucleotide-binding Site Opener,domain 2"/>
    <property type="match status" value="1"/>
</dbReference>
<dbReference type="InterPro" id="IPR032691">
    <property type="entry name" value="Mon2/Sec7/BIG1-like_HUS"/>
</dbReference>
<feature type="domain" description="SEC7" evidence="2">
    <location>
        <begin position="800"/>
        <end position="991"/>
    </location>
</feature>
<evidence type="ECO:0000259" key="2">
    <source>
        <dbReference type="PROSITE" id="PS50190"/>
    </source>
</evidence>
<dbReference type="SUPFAM" id="SSF48425">
    <property type="entry name" value="Sec7 domain"/>
    <property type="match status" value="1"/>
</dbReference>
<dbReference type="InterPro" id="IPR035999">
    <property type="entry name" value="Sec7_dom_sf"/>
</dbReference>
<feature type="compositionally biased region" description="Low complexity" evidence="1">
    <location>
        <begin position="1830"/>
        <end position="1850"/>
    </location>
</feature>
<feature type="region of interest" description="Disordered" evidence="1">
    <location>
        <begin position="1"/>
        <end position="52"/>
    </location>
</feature>
<dbReference type="FunFam" id="1.10.1000.11:FF:000002">
    <property type="entry name" value="Cytohesin 1"/>
    <property type="match status" value="1"/>
</dbReference>
<dbReference type="InterPro" id="IPR000904">
    <property type="entry name" value="Sec7_dom"/>
</dbReference>
<feature type="compositionally biased region" description="Low complexity" evidence="1">
    <location>
        <begin position="1"/>
        <end position="13"/>
    </location>
</feature>
<evidence type="ECO:0000256" key="1">
    <source>
        <dbReference type="SAM" id="MobiDB-lite"/>
    </source>
</evidence>
<feature type="region of interest" description="Disordered" evidence="1">
    <location>
        <begin position="376"/>
        <end position="405"/>
    </location>
</feature>
<protein>
    <submittedName>
        <fullName evidence="3">Related to golgi-specific brefeldin a-resistance guanine nucleotide exchange factor 1</fullName>
    </submittedName>
</protein>
<dbReference type="PANTHER" id="PTHR10663:SF388">
    <property type="entry name" value="GOLGI-SPECIFIC BREFELDIN A-RESISTANCE GUANINE NUCLEOTIDE EXCHANGE FACTOR 1"/>
    <property type="match status" value="1"/>
</dbReference>
<dbReference type="InterPro" id="IPR016024">
    <property type="entry name" value="ARM-type_fold"/>
</dbReference>
<dbReference type="CDD" id="cd00171">
    <property type="entry name" value="Sec7"/>
    <property type="match status" value="1"/>
</dbReference>
<dbReference type="Pfam" id="PF01369">
    <property type="entry name" value="Sec7"/>
    <property type="match status" value="1"/>
</dbReference>
<dbReference type="SUPFAM" id="SSF48371">
    <property type="entry name" value="ARM repeat"/>
    <property type="match status" value="1"/>
</dbReference>
<dbReference type="GO" id="GO:0016192">
    <property type="term" value="P:vesicle-mediated transport"/>
    <property type="evidence" value="ECO:0007669"/>
    <property type="project" value="UniProtKB-ARBA"/>
</dbReference>
<dbReference type="InterPro" id="IPR056604">
    <property type="entry name" value="GBF1-like_TPR"/>
</dbReference>
<keyword evidence="4" id="KW-1185">Reference proteome</keyword>
<dbReference type="Pfam" id="PF12783">
    <property type="entry name" value="Sec7-like_HUS"/>
    <property type="match status" value="1"/>
</dbReference>
<organism evidence="3 4">
    <name type="scientific">Pseudozyma flocculosa</name>
    <dbReference type="NCBI Taxonomy" id="84751"/>
    <lineage>
        <taxon>Eukaryota</taxon>
        <taxon>Fungi</taxon>
        <taxon>Dikarya</taxon>
        <taxon>Basidiomycota</taxon>
        <taxon>Ustilaginomycotina</taxon>
        <taxon>Ustilaginomycetes</taxon>
        <taxon>Ustilaginales</taxon>
        <taxon>Ustilaginaceae</taxon>
        <taxon>Pseudozyma</taxon>
    </lineage>
</organism>
<feature type="region of interest" description="Disordered" evidence="1">
    <location>
        <begin position="121"/>
        <end position="140"/>
    </location>
</feature>
<dbReference type="GO" id="GO:0032012">
    <property type="term" value="P:regulation of ARF protein signal transduction"/>
    <property type="evidence" value="ECO:0007669"/>
    <property type="project" value="InterPro"/>
</dbReference>
<dbReference type="Proteomes" id="UP000323386">
    <property type="component" value="Unassembled WGS sequence"/>
</dbReference>
<feature type="compositionally biased region" description="Basic and acidic residues" evidence="1">
    <location>
        <begin position="1816"/>
        <end position="1825"/>
    </location>
</feature>
<proteinExistence type="predicted"/>
<feature type="region of interest" description="Disordered" evidence="1">
    <location>
        <begin position="654"/>
        <end position="692"/>
    </location>
</feature>
<dbReference type="EMBL" id="OOIP01000002">
    <property type="protein sequence ID" value="SPO35345.1"/>
    <property type="molecule type" value="Genomic_DNA"/>
</dbReference>
<dbReference type="GO" id="GO:0005085">
    <property type="term" value="F:guanyl-nucleotide exchange factor activity"/>
    <property type="evidence" value="ECO:0007669"/>
    <property type="project" value="InterPro"/>
</dbReference>
<feature type="compositionally biased region" description="Low complexity" evidence="1">
    <location>
        <begin position="121"/>
        <end position="130"/>
    </location>
</feature>
<dbReference type="PROSITE" id="PS50190">
    <property type="entry name" value="SEC7"/>
    <property type="match status" value="1"/>
</dbReference>
<evidence type="ECO:0000313" key="4">
    <source>
        <dbReference type="Proteomes" id="UP000323386"/>
    </source>
</evidence>
<feature type="region of interest" description="Disordered" evidence="1">
    <location>
        <begin position="1770"/>
        <end position="1850"/>
    </location>
</feature>
<feature type="compositionally biased region" description="Low complexity" evidence="1">
    <location>
        <begin position="1782"/>
        <end position="1798"/>
    </location>
</feature>
<name>A0A5C3EUI0_9BASI</name>
<reference evidence="3 4" key="1">
    <citation type="submission" date="2018-03" db="EMBL/GenBank/DDBJ databases">
        <authorList>
            <person name="Guldener U."/>
        </authorList>
    </citation>
    <scope>NUCLEOTIDE SEQUENCE [LARGE SCALE GENOMIC DNA]</scope>
    <source>
        <strain evidence="3 4">DAOM196992</strain>
    </source>
</reference>
<accession>A0A5C3EUI0</accession>
<dbReference type="InterPro" id="IPR023394">
    <property type="entry name" value="Sec7_C_sf"/>
</dbReference>
<feature type="compositionally biased region" description="Pro residues" evidence="1">
    <location>
        <begin position="671"/>
        <end position="683"/>
    </location>
</feature>
<gene>
    <name evidence="3" type="ORF">PSFLO_00816</name>
</gene>